<dbReference type="AlphaFoldDB" id="A0A2U1L6B8"/>
<dbReference type="EMBL" id="PKPP01011245">
    <property type="protein sequence ID" value="PWA44511.1"/>
    <property type="molecule type" value="Genomic_DNA"/>
</dbReference>
<sequence>MEQPQFVGVQSISEPLIECENVSQSNLAYESNQYIASQIDEHEDVYENHIVPASVTSRHYQDDTSGGASLYYTDVKKNIDSFHHEDYAYEQNEGKQPMKKGSRLDLQGISLPTNVSTNDNWPVMEQPQFVGVQSISEPLIESENVSQSNLAYESNQYIASQIDEHEDVYENHIVPASVTSRHYQDDTSGGASLYYTDVKKNIDSFHDEDYAYEQNEGMSNILY</sequence>
<comment type="caution">
    <text evidence="1">The sequence shown here is derived from an EMBL/GenBank/DDBJ whole genome shotgun (WGS) entry which is preliminary data.</text>
</comment>
<dbReference type="OrthoDB" id="762072at2759"/>
<gene>
    <name evidence="1" type="ORF">CTI12_AA525780</name>
</gene>
<accession>A0A2U1L6B8</accession>
<dbReference type="Proteomes" id="UP000245207">
    <property type="component" value="Unassembled WGS sequence"/>
</dbReference>
<dbReference type="STRING" id="35608.A0A2U1L6B8"/>
<keyword evidence="2" id="KW-1185">Reference proteome</keyword>
<protein>
    <submittedName>
        <fullName evidence="1">Uncharacterized protein</fullName>
    </submittedName>
</protein>
<proteinExistence type="predicted"/>
<evidence type="ECO:0000313" key="1">
    <source>
        <dbReference type="EMBL" id="PWA44511.1"/>
    </source>
</evidence>
<evidence type="ECO:0000313" key="2">
    <source>
        <dbReference type="Proteomes" id="UP000245207"/>
    </source>
</evidence>
<organism evidence="1 2">
    <name type="scientific">Artemisia annua</name>
    <name type="common">Sweet wormwood</name>
    <dbReference type="NCBI Taxonomy" id="35608"/>
    <lineage>
        <taxon>Eukaryota</taxon>
        <taxon>Viridiplantae</taxon>
        <taxon>Streptophyta</taxon>
        <taxon>Embryophyta</taxon>
        <taxon>Tracheophyta</taxon>
        <taxon>Spermatophyta</taxon>
        <taxon>Magnoliopsida</taxon>
        <taxon>eudicotyledons</taxon>
        <taxon>Gunneridae</taxon>
        <taxon>Pentapetalae</taxon>
        <taxon>asterids</taxon>
        <taxon>campanulids</taxon>
        <taxon>Asterales</taxon>
        <taxon>Asteraceae</taxon>
        <taxon>Asteroideae</taxon>
        <taxon>Anthemideae</taxon>
        <taxon>Artemisiinae</taxon>
        <taxon>Artemisia</taxon>
    </lineage>
</organism>
<reference evidence="1 2" key="1">
    <citation type="journal article" date="2018" name="Mol. Plant">
        <title>The genome of Artemisia annua provides insight into the evolution of Asteraceae family and artemisinin biosynthesis.</title>
        <authorList>
            <person name="Shen Q."/>
            <person name="Zhang L."/>
            <person name="Liao Z."/>
            <person name="Wang S."/>
            <person name="Yan T."/>
            <person name="Shi P."/>
            <person name="Liu M."/>
            <person name="Fu X."/>
            <person name="Pan Q."/>
            <person name="Wang Y."/>
            <person name="Lv Z."/>
            <person name="Lu X."/>
            <person name="Zhang F."/>
            <person name="Jiang W."/>
            <person name="Ma Y."/>
            <person name="Chen M."/>
            <person name="Hao X."/>
            <person name="Li L."/>
            <person name="Tang Y."/>
            <person name="Lv G."/>
            <person name="Zhou Y."/>
            <person name="Sun X."/>
            <person name="Brodelius P.E."/>
            <person name="Rose J.K.C."/>
            <person name="Tang K."/>
        </authorList>
    </citation>
    <scope>NUCLEOTIDE SEQUENCE [LARGE SCALE GENOMIC DNA]</scope>
    <source>
        <strain evidence="2">cv. Huhao1</strain>
        <tissue evidence="1">Leaf</tissue>
    </source>
</reference>
<name>A0A2U1L6B8_ARTAN</name>